<protein>
    <recommendedName>
        <fullName evidence="4">Homoserine O-succinyltransferase</fullName>
        <shortName evidence="4">HST</shortName>
        <ecNumber evidence="4">2.3.1.46</ecNumber>
    </recommendedName>
    <alternativeName>
        <fullName evidence="4">Homoserine transsuccinylase</fullName>
        <shortName evidence="4">HTS</shortName>
    </alternativeName>
</protein>
<comment type="catalytic activity">
    <reaction evidence="4">
        <text>L-homoserine + succinyl-CoA = O-succinyl-L-homoserine + CoA</text>
        <dbReference type="Rhea" id="RHEA:22008"/>
        <dbReference type="ChEBI" id="CHEBI:57287"/>
        <dbReference type="ChEBI" id="CHEBI:57292"/>
        <dbReference type="ChEBI" id="CHEBI:57476"/>
        <dbReference type="ChEBI" id="CHEBI:57661"/>
        <dbReference type="EC" id="2.3.1.46"/>
    </reaction>
</comment>
<comment type="pathway">
    <text evidence="4">Amino-acid biosynthesis; L-methionine biosynthesis via de novo pathway; O-succinyl-L-homoserine from L-homoserine: step 1/1.</text>
</comment>
<feature type="binding site" evidence="4">
    <location>
        <position position="221"/>
    </location>
    <ligand>
        <name>substrate</name>
    </ligand>
</feature>
<dbReference type="SUPFAM" id="SSF53474">
    <property type="entry name" value="alpha/beta-Hydrolases"/>
    <property type="match status" value="1"/>
</dbReference>
<comment type="subunit">
    <text evidence="4">Homodimer.</text>
</comment>
<dbReference type="NCBIfam" id="NF001209">
    <property type="entry name" value="PRK00175.1"/>
    <property type="match status" value="1"/>
</dbReference>
<comment type="subcellular location">
    <subcellularLocation>
        <location evidence="4">Cytoplasm</location>
    </subcellularLocation>
</comment>
<keyword evidence="4" id="KW-0963">Cytoplasm</keyword>
<reference evidence="6 7" key="1">
    <citation type="submission" date="2019-03" db="EMBL/GenBank/DDBJ databases">
        <title>Draft Genome Sequences of Six Type Strains of the Genus Massilia.</title>
        <authorList>
            <person name="Miess H."/>
            <person name="Frediansyhah A."/>
            <person name="Gross H."/>
        </authorList>
    </citation>
    <scope>NUCLEOTIDE SEQUENCE [LARGE SCALE GENOMIC DNA]</scope>
    <source>
        <strain evidence="6 7">DSM 17505</strain>
    </source>
</reference>
<keyword evidence="4" id="KW-0028">Amino-acid biosynthesis</keyword>
<comment type="caution">
    <text evidence="4">Lacks conserved residue(s) required for the propagation of feature annotation.</text>
</comment>
<sequence length="388" mass="43088">MSSIGIVSPQTMAFAEPLRLQSGATLRDYRLMYETYGTLNADKSNAVLVCHALNASHHVAGYYADDPKNVGWWDNMVGPGKPLDTDKFFVIGVNNLGSCFGSTGPMHVNPATGKPYGAAFPVVTVEDWVNAQARLADQLGIAQFAAVMGGSLGGMQALAWSIMFPDRLRHCVVIASTPKLSAQNIAFNDVARQAILSDPDYRGGDFYEHGVVPKNGLKVARMVGHITYLSDDDMAEKFGRKLRDMVGKDGAERGDYKFGFGIDFEIESYLRYQGDKFSEYFDANTYLLITKALDYFDPARVHDGDLAKTLAVTKAKFFLASFTTDWRFSPERSREIVQALLCNRREVTYAEIDAPHGHDAFLLDDARYMNLVRAYYELVWKELEGKGA</sequence>
<dbReference type="PANTHER" id="PTHR32268">
    <property type="entry name" value="HOMOSERINE O-ACETYLTRANSFERASE"/>
    <property type="match status" value="1"/>
</dbReference>
<dbReference type="Gene3D" id="1.10.1740.110">
    <property type="match status" value="1"/>
</dbReference>
<dbReference type="RefSeq" id="WP_134386904.1">
    <property type="nucleotide sequence ID" value="NZ_BMWW01000002.1"/>
</dbReference>
<dbReference type="InterPro" id="IPR000073">
    <property type="entry name" value="AB_hydrolase_1"/>
</dbReference>
<proteinExistence type="inferred from homology"/>
<name>A0ABX5SF50_9BURK</name>
<dbReference type="Pfam" id="PF00561">
    <property type="entry name" value="Abhydrolase_1"/>
    <property type="match status" value="1"/>
</dbReference>
<keyword evidence="3 4" id="KW-0012">Acyltransferase</keyword>
<evidence type="ECO:0000256" key="2">
    <source>
        <dbReference type="ARBA" id="ARBA00023167"/>
    </source>
</evidence>
<dbReference type="GO" id="GO:0004414">
    <property type="term" value="F:homoserine O-acetyltransferase activity"/>
    <property type="evidence" value="ECO:0007669"/>
    <property type="project" value="UniProtKB-EC"/>
</dbReference>
<dbReference type="PANTHER" id="PTHR32268:SF11">
    <property type="entry name" value="HOMOSERINE O-ACETYLTRANSFERASE"/>
    <property type="match status" value="1"/>
</dbReference>
<evidence type="ECO:0000256" key="3">
    <source>
        <dbReference type="ARBA" id="ARBA00023315"/>
    </source>
</evidence>
<feature type="active site" evidence="4">
    <location>
        <position position="325"/>
    </location>
</feature>
<feature type="domain" description="AB hydrolase-1" evidence="5">
    <location>
        <begin position="45"/>
        <end position="363"/>
    </location>
</feature>
<accession>A0ABX5SF50</accession>
<organism evidence="6 7">
    <name type="scientific">Pseudoduganella plicata</name>
    <dbReference type="NCBI Taxonomy" id="321984"/>
    <lineage>
        <taxon>Bacteria</taxon>
        <taxon>Pseudomonadati</taxon>
        <taxon>Pseudomonadota</taxon>
        <taxon>Betaproteobacteria</taxon>
        <taxon>Burkholderiales</taxon>
        <taxon>Oxalobacteraceae</taxon>
        <taxon>Telluria group</taxon>
        <taxon>Pseudoduganella</taxon>
    </lineage>
</organism>
<dbReference type="EC" id="2.3.1.46" evidence="4"/>
<dbReference type="InterPro" id="IPR008220">
    <property type="entry name" value="HAT_MetX-like"/>
</dbReference>
<evidence type="ECO:0000313" key="7">
    <source>
        <dbReference type="Proteomes" id="UP000294359"/>
    </source>
</evidence>
<dbReference type="HAMAP" id="MF_00296">
    <property type="entry name" value="MetX_acyltransf"/>
    <property type="match status" value="1"/>
</dbReference>
<dbReference type="InterPro" id="IPR029058">
    <property type="entry name" value="AB_hydrolase_fold"/>
</dbReference>
<feature type="active site" evidence="4">
    <location>
        <position position="358"/>
    </location>
</feature>
<feature type="active site" description="Nucleophile" evidence="4">
    <location>
        <position position="151"/>
    </location>
</feature>
<evidence type="ECO:0000256" key="4">
    <source>
        <dbReference type="HAMAP-Rule" id="MF_00296"/>
    </source>
</evidence>
<evidence type="ECO:0000256" key="1">
    <source>
        <dbReference type="ARBA" id="ARBA00022679"/>
    </source>
</evidence>
<gene>
    <name evidence="4" type="primary">metXS</name>
    <name evidence="6" type="ORF">E1742_20005</name>
</gene>
<feature type="binding site" evidence="4">
    <location>
        <position position="359"/>
    </location>
    <ligand>
        <name>substrate</name>
    </ligand>
</feature>
<dbReference type="Gene3D" id="3.40.50.1820">
    <property type="entry name" value="alpha/beta hydrolase"/>
    <property type="match status" value="1"/>
</dbReference>
<dbReference type="NCBIfam" id="TIGR01392">
    <property type="entry name" value="homoserO_Ac_trn"/>
    <property type="match status" value="1"/>
</dbReference>
<dbReference type="Proteomes" id="UP000294359">
    <property type="component" value="Chromosome"/>
</dbReference>
<dbReference type="PIRSF" id="PIRSF000443">
    <property type="entry name" value="Homoser_Ac_trans"/>
    <property type="match status" value="1"/>
</dbReference>
<comment type="function">
    <text evidence="4">Transfers a succinyl group from succinyl-CoA to L-homoserine, forming succinyl-L-homoserine.</text>
</comment>
<keyword evidence="1 4" id="KW-0808">Transferase</keyword>
<feature type="site" description="Important for acyl-CoA specificity" evidence="4">
    <location>
        <position position="327"/>
    </location>
</feature>
<keyword evidence="2 4" id="KW-0486">Methionine biosynthesis</keyword>
<comment type="similarity">
    <text evidence="4">Belongs to the AB hydrolase superfamily. MetX family.</text>
</comment>
<evidence type="ECO:0000313" key="6">
    <source>
        <dbReference type="EMBL" id="QBQ38200.1"/>
    </source>
</evidence>
<dbReference type="EMBL" id="CP038026">
    <property type="protein sequence ID" value="QBQ38200.1"/>
    <property type="molecule type" value="Genomic_DNA"/>
</dbReference>
<evidence type="ECO:0000259" key="5">
    <source>
        <dbReference type="Pfam" id="PF00561"/>
    </source>
</evidence>
<keyword evidence="7" id="KW-1185">Reference proteome</keyword>